<feature type="transmembrane region" description="Helical" evidence="1">
    <location>
        <begin position="36"/>
        <end position="57"/>
    </location>
</feature>
<name>A0ABY4IVR4_9MICO</name>
<feature type="transmembrane region" description="Helical" evidence="1">
    <location>
        <begin position="104"/>
        <end position="125"/>
    </location>
</feature>
<dbReference type="Proteomes" id="UP000830631">
    <property type="component" value="Chromosome"/>
</dbReference>
<keyword evidence="1" id="KW-0472">Membrane</keyword>
<evidence type="ECO:0000313" key="3">
    <source>
        <dbReference type="Proteomes" id="UP000830631"/>
    </source>
</evidence>
<feature type="transmembrane region" description="Helical" evidence="1">
    <location>
        <begin position="69"/>
        <end position="92"/>
    </location>
</feature>
<sequence>MRKIRRSWLLGGIGLISCGIVGIARSSVLGAPGADVILALLSDLLWAGAILLLSIGLSREASVVARRPLGLTASAVVAVWPVTATVLGPLVLPEEPTATGAWQTWAYLSVLIPFISGVIAAMQVARARTVPAPWNGAPLWALGVQTIVWVVPQAIGASSPRALIEMAAVLPALGLLGFLASTLGLGIVAVTLAGHRRVNTVPVFESAGPDTPVA</sequence>
<feature type="transmembrane region" description="Helical" evidence="1">
    <location>
        <begin position="167"/>
        <end position="192"/>
    </location>
</feature>
<gene>
    <name evidence="2" type="ORF">KV397_03425</name>
</gene>
<keyword evidence="1" id="KW-1133">Transmembrane helix</keyword>
<evidence type="ECO:0000313" key="2">
    <source>
        <dbReference type="EMBL" id="UPL16877.1"/>
    </source>
</evidence>
<reference evidence="2 3" key="1">
    <citation type="submission" date="2021-06" db="EMBL/GenBank/DDBJ databases">
        <title>Genome-based taxonomic framework of Microbacterium strains isolated from marine environment, the description of four new species and reclassification of four preexisting species.</title>
        <authorList>
            <person name="Lee S.D."/>
            <person name="Kim S.-M."/>
            <person name="Byeon Y.-S."/>
            <person name="Yang H.L."/>
            <person name="Kim I.S."/>
        </authorList>
    </citation>
    <scope>NUCLEOTIDE SEQUENCE [LARGE SCALE GENOMIC DNA]</scope>
    <source>
        <strain evidence="2 3">KSW4-10</strain>
    </source>
</reference>
<accession>A0ABY4IVR4</accession>
<dbReference type="EMBL" id="CP078078">
    <property type="protein sequence ID" value="UPL16877.1"/>
    <property type="molecule type" value="Genomic_DNA"/>
</dbReference>
<feature type="transmembrane region" description="Helical" evidence="1">
    <location>
        <begin position="137"/>
        <end position="155"/>
    </location>
</feature>
<organism evidence="2 3">
    <name type="scientific">Microbacterium aurugineum</name>
    <dbReference type="NCBI Taxonomy" id="2851642"/>
    <lineage>
        <taxon>Bacteria</taxon>
        <taxon>Bacillati</taxon>
        <taxon>Actinomycetota</taxon>
        <taxon>Actinomycetes</taxon>
        <taxon>Micrococcales</taxon>
        <taxon>Microbacteriaceae</taxon>
        <taxon>Microbacterium</taxon>
    </lineage>
</organism>
<evidence type="ECO:0000256" key="1">
    <source>
        <dbReference type="SAM" id="Phobius"/>
    </source>
</evidence>
<keyword evidence="1" id="KW-0812">Transmembrane</keyword>
<keyword evidence="3" id="KW-1185">Reference proteome</keyword>
<dbReference type="RefSeq" id="WP_261812178.1">
    <property type="nucleotide sequence ID" value="NZ_CP078078.1"/>
</dbReference>
<protein>
    <submittedName>
        <fullName evidence="2">Uncharacterized protein</fullName>
    </submittedName>
</protein>
<proteinExistence type="predicted"/>
<dbReference type="PROSITE" id="PS51257">
    <property type="entry name" value="PROKAR_LIPOPROTEIN"/>
    <property type="match status" value="1"/>
</dbReference>